<evidence type="ECO:0000313" key="1">
    <source>
        <dbReference type="EMBL" id="JAH21824.1"/>
    </source>
</evidence>
<reference evidence="1" key="2">
    <citation type="journal article" date="2015" name="Fish Shellfish Immunol.">
        <title>Early steps in the European eel (Anguilla anguilla)-Vibrio vulnificus interaction in the gills: Role of the RtxA13 toxin.</title>
        <authorList>
            <person name="Callol A."/>
            <person name="Pajuelo D."/>
            <person name="Ebbesson L."/>
            <person name="Teles M."/>
            <person name="MacKenzie S."/>
            <person name="Amaro C."/>
        </authorList>
    </citation>
    <scope>NUCLEOTIDE SEQUENCE</scope>
</reference>
<organism evidence="1">
    <name type="scientific">Anguilla anguilla</name>
    <name type="common">European freshwater eel</name>
    <name type="synonym">Muraena anguilla</name>
    <dbReference type="NCBI Taxonomy" id="7936"/>
    <lineage>
        <taxon>Eukaryota</taxon>
        <taxon>Metazoa</taxon>
        <taxon>Chordata</taxon>
        <taxon>Craniata</taxon>
        <taxon>Vertebrata</taxon>
        <taxon>Euteleostomi</taxon>
        <taxon>Actinopterygii</taxon>
        <taxon>Neopterygii</taxon>
        <taxon>Teleostei</taxon>
        <taxon>Anguilliformes</taxon>
        <taxon>Anguillidae</taxon>
        <taxon>Anguilla</taxon>
    </lineage>
</organism>
<dbReference type="AlphaFoldDB" id="A0A0E9QYA7"/>
<reference evidence="1" key="1">
    <citation type="submission" date="2014-11" db="EMBL/GenBank/DDBJ databases">
        <authorList>
            <person name="Amaro Gonzalez C."/>
        </authorList>
    </citation>
    <scope>NUCLEOTIDE SEQUENCE</scope>
</reference>
<protein>
    <submittedName>
        <fullName evidence="1">Uncharacterized protein</fullName>
    </submittedName>
</protein>
<sequence length="29" mass="3398">MQLTLIPSHTIILHYCCARYNSKAAYERT</sequence>
<accession>A0A0E9QYA7</accession>
<name>A0A0E9QYA7_ANGAN</name>
<dbReference type="EMBL" id="GBXM01086753">
    <property type="protein sequence ID" value="JAH21824.1"/>
    <property type="molecule type" value="Transcribed_RNA"/>
</dbReference>
<proteinExistence type="predicted"/>